<evidence type="ECO:0000256" key="1">
    <source>
        <dbReference type="ARBA" id="ARBA00006924"/>
    </source>
</evidence>
<dbReference type="GO" id="GO:0003714">
    <property type="term" value="F:transcription corepressor activity"/>
    <property type="evidence" value="ECO:0007669"/>
    <property type="project" value="TreeGrafter"/>
</dbReference>
<evidence type="ECO:0000256" key="4">
    <source>
        <dbReference type="ARBA" id="ARBA00022723"/>
    </source>
</evidence>
<evidence type="ECO:0000256" key="7">
    <source>
        <dbReference type="ARBA" id="ARBA00038170"/>
    </source>
</evidence>
<feature type="domain" description="Deacetylase sirtuin-type" evidence="9">
    <location>
        <begin position="17"/>
        <end position="227"/>
    </location>
</feature>
<keyword evidence="11" id="KW-1185">Reference proteome</keyword>
<reference evidence="10" key="2">
    <citation type="submission" date="2023-06" db="EMBL/GenBank/DDBJ databases">
        <authorList>
            <consortium name="Lawrence Berkeley National Laboratory"/>
            <person name="Mondo S.J."/>
            <person name="Hensen N."/>
            <person name="Bonometti L."/>
            <person name="Westerberg I."/>
            <person name="Brannstrom I.O."/>
            <person name="Guillou S."/>
            <person name="Cros-Aarteil S."/>
            <person name="Calhoun S."/>
            <person name="Haridas S."/>
            <person name="Kuo A."/>
            <person name="Pangilinan J."/>
            <person name="Riley R."/>
            <person name="Labutti K."/>
            <person name="Andreopoulos B."/>
            <person name="Lipzen A."/>
            <person name="Chen C."/>
            <person name="Yanf M."/>
            <person name="Daum C."/>
            <person name="Ng V."/>
            <person name="Clum A."/>
            <person name="Steindorff A."/>
            <person name="Ohm R."/>
            <person name="Martin F."/>
            <person name="Silar P."/>
            <person name="Natvig D."/>
            <person name="Lalanne C."/>
            <person name="Gautier V."/>
            <person name="Ament-Velasquez S.L."/>
            <person name="Kruys A."/>
            <person name="Hutchinson M.I."/>
            <person name="Powell A.J."/>
            <person name="Barry K."/>
            <person name="Miller A.N."/>
            <person name="Grigoriev I.V."/>
            <person name="Debuchy R."/>
            <person name="Gladieux P."/>
            <person name="Thoren M.H."/>
            <person name="Johannesson H."/>
        </authorList>
    </citation>
    <scope>NUCLEOTIDE SEQUENCE</scope>
    <source>
        <strain evidence="10">CBS 333.67</strain>
    </source>
</reference>
<protein>
    <recommendedName>
        <fullName evidence="2">protein acetyllysine N-acetyltransferase</fullName>
        <ecNumber evidence="2">2.3.1.286</ecNumber>
    </recommendedName>
</protein>
<evidence type="ECO:0000256" key="6">
    <source>
        <dbReference type="ARBA" id="ARBA00023027"/>
    </source>
</evidence>
<evidence type="ECO:0000313" key="11">
    <source>
        <dbReference type="Proteomes" id="UP001273166"/>
    </source>
</evidence>
<dbReference type="InterPro" id="IPR029035">
    <property type="entry name" value="DHS-like_NAD/FAD-binding_dom"/>
</dbReference>
<dbReference type="EMBL" id="JAUDZG010000002">
    <property type="protein sequence ID" value="KAK3307738.1"/>
    <property type="molecule type" value="Genomic_DNA"/>
</dbReference>
<dbReference type="Gene3D" id="3.40.50.1220">
    <property type="entry name" value="TPP-binding domain"/>
    <property type="match status" value="1"/>
</dbReference>
<organism evidence="10 11">
    <name type="scientific">Chaetomium strumarium</name>
    <dbReference type="NCBI Taxonomy" id="1170767"/>
    <lineage>
        <taxon>Eukaryota</taxon>
        <taxon>Fungi</taxon>
        <taxon>Dikarya</taxon>
        <taxon>Ascomycota</taxon>
        <taxon>Pezizomycotina</taxon>
        <taxon>Sordariomycetes</taxon>
        <taxon>Sordariomycetidae</taxon>
        <taxon>Sordariales</taxon>
        <taxon>Chaetomiaceae</taxon>
        <taxon>Chaetomium</taxon>
    </lineage>
</organism>
<evidence type="ECO:0000256" key="8">
    <source>
        <dbReference type="PROSITE-ProRule" id="PRU00236"/>
    </source>
</evidence>
<sequence>MAWTADKVPLPELVEAPDEIDQKAHQLAELTGQSKHFIVFTGAGVSTSAGIPDFRGPDGAWTLQAQGRQRTTAAVSTLQAIPTATHMALVELQNPGLLKYLVSQNCDGLHRRSGILPDKISELHGNNNREICKDCGKEYIRDFHAELALAYDHAKKADLCLVLGSSLTVSPANDIPEVVGKRRRQRGGAKLAICNLQATPLDAMADLRVHAKTDELMVKVMRKLGMGIPGFALQRRLSVHVEAAGERRAGIGKVIVSGVDVDGTPVSFLRSVKLVNNQQVLKTEPFEFDVRGLGGGLELKMELEFMGHYGEPNLEVVHLVQEAEIGIPVVYVLEYNPSNGERKAGRQYTTHMVAHSHEYRGGVPCLV</sequence>
<name>A0AAJ0GX18_9PEZI</name>
<dbReference type="EC" id="2.3.1.286" evidence="2"/>
<dbReference type="GO" id="GO:0046872">
    <property type="term" value="F:metal ion binding"/>
    <property type="evidence" value="ECO:0007669"/>
    <property type="project" value="UniProtKB-KW"/>
</dbReference>
<keyword evidence="6" id="KW-0520">NAD</keyword>
<dbReference type="PROSITE" id="PS50305">
    <property type="entry name" value="SIRTUIN"/>
    <property type="match status" value="1"/>
</dbReference>
<dbReference type="GO" id="GO:0000122">
    <property type="term" value="P:negative regulation of transcription by RNA polymerase II"/>
    <property type="evidence" value="ECO:0007669"/>
    <property type="project" value="TreeGrafter"/>
</dbReference>
<dbReference type="Pfam" id="PF02146">
    <property type="entry name" value="SIR2"/>
    <property type="match status" value="1"/>
</dbReference>
<dbReference type="RefSeq" id="XP_062723518.1">
    <property type="nucleotide sequence ID" value="XM_062867346.1"/>
</dbReference>
<dbReference type="InterPro" id="IPR026590">
    <property type="entry name" value="Ssirtuin_cat_dom"/>
</dbReference>
<evidence type="ECO:0000256" key="5">
    <source>
        <dbReference type="ARBA" id="ARBA00022833"/>
    </source>
</evidence>
<dbReference type="GO" id="GO:0070403">
    <property type="term" value="F:NAD+ binding"/>
    <property type="evidence" value="ECO:0007669"/>
    <property type="project" value="InterPro"/>
</dbReference>
<comment type="similarity">
    <text evidence="7">Belongs to the sirtuin family. Class IV subfamily.</text>
</comment>
<proteinExistence type="inferred from homology"/>
<evidence type="ECO:0000313" key="10">
    <source>
        <dbReference type="EMBL" id="KAK3307738.1"/>
    </source>
</evidence>
<gene>
    <name evidence="10" type="ORF">B0T15DRAFT_499667</name>
</gene>
<dbReference type="AlphaFoldDB" id="A0AAJ0GX18"/>
<accession>A0AAJ0GX18</accession>
<reference evidence="10" key="1">
    <citation type="journal article" date="2023" name="Mol. Phylogenet. Evol.">
        <title>Genome-scale phylogeny and comparative genomics of the fungal order Sordariales.</title>
        <authorList>
            <person name="Hensen N."/>
            <person name="Bonometti L."/>
            <person name="Westerberg I."/>
            <person name="Brannstrom I.O."/>
            <person name="Guillou S."/>
            <person name="Cros-Aarteil S."/>
            <person name="Calhoun S."/>
            <person name="Haridas S."/>
            <person name="Kuo A."/>
            <person name="Mondo S."/>
            <person name="Pangilinan J."/>
            <person name="Riley R."/>
            <person name="LaButti K."/>
            <person name="Andreopoulos B."/>
            <person name="Lipzen A."/>
            <person name="Chen C."/>
            <person name="Yan M."/>
            <person name="Daum C."/>
            <person name="Ng V."/>
            <person name="Clum A."/>
            <person name="Steindorff A."/>
            <person name="Ohm R.A."/>
            <person name="Martin F."/>
            <person name="Silar P."/>
            <person name="Natvig D.O."/>
            <person name="Lalanne C."/>
            <person name="Gautier V."/>
            <person name="Ament-Velasquez S.L."/>
            <person name="Kruys A."/>
            <person name="Hutchinson M.I."/>
            <person name="Powell A.J."/>
            <person name="Barry K."/>
            <person name="Miller A.N."/>
            <person name="Grigoriev I.V."/>
            <person name="Debuchy R."/>
            <person name="Gladieux P."/>
            <person name="Hiltunen Thoren M."/>
            <person name="Johannesson H."/>
        </authorList>
    </citation>
    <scope>NUCLEOTIDE SEQUENCE</scope>
    <source>
        <strain evidence="10">CBS 333.67</strain>
    </source>
</reference>
<keyword evidence="5" id="KW-0862">Zinc</keyword>
<dbReference type="InterPro" id="IPR050134">
    <property type="entry name" value="NAD-dep_sirtuin_deacylases"/>
</dbReference>
<comment type="caution">
    <text evidence="10">The sequence shown here is derived from an EMBL/GenBank/DDBJ whole genome shotgun (WGS) entry which is preliminary data.</text>
</comment>
<dbReference type="SUPFAM" id="SSF52467">
    <property type="entry name" value="DHS-like NAD/FAD-binding domain"/>
    <property type="match status" value="1"/>
</dbReference>
<dbReference type="GO" id="GO:0005634">
    <property type="term" value="C:nucleus"/>
    <property type="evidence" value="ECO:0007669"/>
    <property type="project" value="TreeGrafter"/>
</dbReference>
<dbReference type="GeneID" id="87886175"/>
<dbReference type="InterPro" id="IPR003000">
    <property type="entry name" value="Sirtuin"/>
</dbReference>
<dbReference type="PANTHER" id="PTHR11085">
    <property type="entry name" value="NAD-DEPENDENT PROTEIN DEACYLASE SIRTUIN-5, MITOCHONDRIAL-RELATED"/>
    <property type="match status" value="1"/>
</dbReference>
<keyword evidence="4" id="KW-0479">Metal-binding</keyword>
<keyword evidence="3" id="KW-0808">Transferase</keyword>
<evidence type="ECO:0000259" key="9">
    <source>
        <dbReference type="PROSITE" id="PS50305"/>
    </source>
</evidence>
<evidence type="ECO:0000256" key="2">
    <source>
        <dbReference type="ARBA" id="ARBA00012928"/>
    </source>
</evidence>
<comment type="similarity">
    <text evidence="1">Belongs to the sirtuin family. Class I subfamily.</text>
</comment>
<evidence type="ECO:0000256" key="3">
    <source>
        <dbReference type="ARBA" id="ARBA00022679"/>
    </source>
</evidence>
<dbReference type="Proteomes" id="UP001273166">
    <property type="component" value="Unassembled WGS sequence"/>
</dbReference>
<dbReference type="PANTHER" id="PTHR11085:SF12">
    <property type="entry name" value="NAD-DEPENDENT PROTEIN DEACYLASE SIRTUIN-6"/>
    <property type="match status" value="1"/>
</dbReference>
<dbReference type="GO" id="GO:0017136">
    <property type="term" value="F:histone deacetylase activity, NAD-dependent"/>
    <property type="evidence" value="ECO:0007669"/>
    <property type="project" value="TreeGrafter"/>
</dbReference>
<dbReference type="FunFam" id="3.40.50.1220:FF:000038">
    <property type="entry name" value="NAD-dependent protein deacetylase sirtuin-6 isoform X2"/>
    <property type="match status" value="1"/>
</dbReference>
<comment type="caution">
    <text evidence="8">Lacks conserved residue(s) required for the propagation of feature annotation.</text>
</comment>